<sequence length="107" mass="12352">MHRFLIGRQNIQFSSLVLYIYIPRMTILSLYLYPFSLSVLNTYAPCLYIDLLHKDALPTWPDTRQWLILGKRKRHISIPSLGPEDRLPTLSNLRILPGVLCTAATVK</sequence>
<keyword evidence="1" id="KW-0472">Membrane</keyword>
<evidence type="ECO:0000313" key="2">
    <source>
        <dbReference type="EMBL" id="KAF1829310.1"/>
    </source>
</evidence>
<keyword evidence="3" id="KW-1185">Reference proteome</keyword>
<gene>
    <name evidence="2" type="ORF">BDW02DRAFT_170687</name>
</gene>
<accession>A0A6A5JZT6</accession>
<dbReference type="Proteomes" id="UP000800040">
    <property type="component" value="Unassembled WGS sequence"/>
</dbReference>
<evidence type="ECO:0000256" key="1">
    <source>
        <dbReference type="SAM" id="Phobius"/>
    </source>
</evidence>
<organism evidence="2 3">
    <name type="scientific">Decorospora gaudefroyi</name>
    <dbReference type="NCBI Taxonomy" id="184978"/>
    <lineage>
        <taxon>Eukaryota</taxon>
        <taxon>Fungi</taxon>
        <taxon>Dikarya</taxon>
        <taxon>Ascomycota</taxon>
        <taxon>Pezizomycotina</taxon>
        <taxon>Dothideomycetes</taxon>
        <taxon>Pleosporomycetidae</taxon>
        <taxon>Pleosporales</taxon>
        <taxon>Pleosporineae</taxon>
        <taxon>Pleosporaceae</taxon>
        <taxon>Decorospora</taxon>
    </lineage>
</organism>
<name>A0A6A5JZT6_9PLEO</name>
<reference evidence="2" key="1">
    <citation type="submission" date="2020-01" db="EMBL/GenBank/DDBJ databases">
        <authorList>
            <consortium name="DOE Joint Genome Institute"/>
            <person name="Haridas S."/>
            <person name="Albert R."/>
            <person name="Binder M."/>
            <person name="Bloem J."/>
            <person name="Labutti K."/>
            <person name="Salamov A."/>
            <person name="Andreopoulos B."/>
            <person name="Baker S.E."/>
            <person name="Barry K."/>
            <person name="Bills G."/>
            <person name="Bluhm B.H."/>
            <person name="Cannon C."/>
            <person name="Castanera R."/>
            <person name="Culley D.E."/>
            <person name="Daum C."/>
            <person name="Ezra D."/>
            <person name="Gonzalez J.B."/>
            <person name="Henrissat B."/>
            <person name="Kuo A."/>
            <person name="Liang C."/>
            <person name="Lipzen A."/>
            <person name="Lutzoni F."/>
            <person name="Magnuson J."/>
            <person name="Mondo S."/>
            <person name="Nolan M."/>
            <person name="Ohm R."/>
            <person name="Pangilinan J."/>
            <person name="Park H.-J."/>
            <person name="Ramirez L."/>
            <person name="Alfaro M."/>
            <person name="Sun H."/>
            <person name="Tritt A."/>
            <person name="Yoshinaga Y."/>
            <person name="Zwiers L.-H."/>
            <person name="Turgeon B.G."/>
            <person name="Goodwin S.B."/>
            <person name="Spatafora J.W."/>
            <person name="Crous P.W."/>
            <person name="Grigoriev I.V."/>
        </authorList>
    </citation>
    <scope>NUCLEOTIDE SEQUENCE</scope>
    <source>
        <strain evidence="2">P77</strain>
    </source>
</reference>
<protein>
    <submittedName>
        <fullName evidence="2">Uncharacterized protein</fullName>
    </submittedName>
</protein>
<evidence type="ECO:0000313" key="3">
    <source>
        <dbReference type="Proteomes" id="UP000800040"/>
    </source>
</evidence>
<keyword evidence="1" id="KW-0812">Transmembrane</keyword>
<dbReference type="AlphaFoldDB" id="A0A6A5JZT6"/>
<feature type="transmembrane region" description="Helical" evidence="1">
    <location>
        <begin position="12"/>
        <end position="33"/>
    </location>
</feature>
<dbReference type="EMBL" id="ML975452">
    <property type="protein sequence ID" value="KAF1829310.1"/>
    <property type="molecule type" value="Genomic_DNA"/>
</dbReference>
<proteinExistence type="predicted"/>
<keyword evidence="1" id="KW-1133">Transmembrane helix</keyword>